<keyword evidence="1" id="KW-0812">Transmembrane</keyword>
<feature type="transmembrane region" description="Helical" evidence="1">
    <location>
        <begin position="29"/>
        <end position="49"/>
    </location>
</feature>
<evidence type="ECO:0000256" key="1">
    <source>
        <dbReference type="SAM" id="Phobius"/>
    </source>
</evidence>
<dbReference type="AlphaFoldDB" id="A0A9Q1BYP4"/>
<dbReference type="Proteomes" id="UP001152320">
    <property type="component" value="Chromosome 10"/>
</dbReference>
<sequence>MEYELSYFNLIGRGQCNLGPVVDGVEFVAAQRLVFVATGCCGLLLPACFGPHLKWRKHCALAYMLLNIVSGACGIFSIYLSSTLIHGNDMRVRLLFHFTWELK</sequence>
<name>A0A9Q1BYP4_HOLLE</name>
<keyword evidence="1" id="KW-0472">Membrane</keyword>
<accession>A0A9Q1BYP4</accession>
<evidence type="ECO:0000313" key="3">
    <source>
        <dbReference type="Proteomes" id="UP001152320"/>
    </source>
</evidence>
<comment type="caution">
    <text evidence="2">The sequence shown here is derived from an EMBL/GenBank/DDBJ whole genome shotgun (WGS) entry which is preliminary data.</text>
</comment>
<evidence type="ECO:0000313" key="2">
    <source>
        <dbReference type="EMBL" id="KAJ8034989.1"/>
    </source>
</evidence>
<proteinExistence type="predicted"/>
<dbReference type="EMBL" id="JAIZAY010000010">
    <property type="protein sequence ID" value="KAJ8034989.1"/>
    <property type="molecule type" value="Genomic_DNA"/>
</dbReference>
<keyword evidence="1" id="KW-1133">Transmembrane helix</keyword>
<protein>
    <submittedName>
        <fullName evidence="2">Uncharacterized protein</fullName>
    </submittedName>
</protein>
<gene>
    <name evidence="2" type="ORF">HOLleu_22049</name>
</gene>
<organism evidence="2 3">
    <name type="scientific">Holothuria leucospilota</name>
    <name type="common">Black long sea cucumber</name>
    <name type="synonym">Mertensiothuria leucospilota</name>
    <dbReference type="NCBI Taxonomy" id="206669"/>
    <lineage>
        <taxon>Eukaryota</taxon>
        <taxon>Metazoa</taxon>
        <taxon>Echinodermata</taxon>
        <taxon>Eleutherozoa</taxon>
        <taxon>Echinozoa</taxon>
        <taxon>Holothuroidea</taxon>
        <taxon>Aspidochirotacea</taxon>
        <taxon>Aspidochirotida</taxon>
        <taxon>Holothuriidae</taxon>
        <taxon>Holothuria</taxon>
    </lineage>
</organism>
<reference evidence="2" key="1">
    <citation type="submission" date="2021-10" db="EMBL/GenBank/DDBJ databases">
        <title>Tropical sea cucumber genome reveals ecological adaptation and Cuvierian tubules defense mechanism.</title>
        <authorList>
            <person name="Chen T."/>
        </authorList>
    </citation>
    <scope>NUCLEOTIDE SEQUENCE</scope>
    <source>
        <strain evidence="2">Nanhai2018</strain>
        <tissue evidence="2">Muscle</tissue>
    </source>
</reference>
<keyword evidence="3" id="KW-1185">Reference proteome</keyword>
<feature type="transmembrane region" description="Helical" evidence="1">
    <location>
        <begin position="61"/>
        <end position="80"/>
    </location>
</feature>